<evidence type="ECO:0000313" key="3">
    <source>
        <dbReference type="Proteomes" id="UP000826462"/>
    </source>
</evidence>
<gene>
    <name evidence="2" type="ORF">KZJ38_09495</name>
</gene>
<dbReference type="Proteomes" id="UP000826462">
    <property type="component" value="Chromosome 1"/>
</dbReference>
<accession>A0ABX8UUD9</accession>
<dbReference type="EMBL" id="CP080095">
    <property type="protein sequence ID" value="QYD70493.1"/>
    <property type="molecule type" value="Genomic_DNA"/>
</dbReference>
<evidence type="ECO:0000256" key="1">
    <source>
        <dbReference type="SAM" id="MobiDB-lite"/>
    </source>
</evidence>
<name>A0ABX8UUD9_9BURK</name>
<organism evidence="2 3">
    <name type="scientific">Paraburkholderia edwinii</name>
    <dbReference type="NCBI Taxonomy" id="2861782"/>
    <lineage>
        <taxon>Bacteria</taxon>
        <taxon>Pseudomonadati</taxon>
        <taxon>Pseudomonadota</taxon>
        <taxon>Betaproteobacteria</taxon>
        <taxon>Burkholderiales</taxon>
        <taxon>Burkholderiaceae</taxon>
        <taxon>Paraburkholderia</taxon>
    </lineage>
</organism>
<proteinExistence type="predicted"/>
<sequence length="66" mass="7392">MGVFDRRHGWLTKDTDDDGERARDRRRESLLIDGVHSTLIDGGASHVQRRRNEKGRADFIGAACAA</sequence>
<evidence type="ECO:0000313" key="2">
    <source>
        <dbReference type="EMBL" id="QYD70493.1"/>
    </source>
</evidence>
<feature type="region of interest" description="Disordered" evidence="1">
    <location>
        <begin position="1"/>
        <end position="23"/>
    </location>
</feature>
<keyword evidence="3" id="KW-1185">Reference proteome</keyword>
<reference evidence="2 3" key="1">
    <citation type="submission" date="2021-07" db="EMBL/GenBank/DDBJ databases">
        <title>Paraburkholderia edwinii protects Aspergillus sp. from phenazines by acting as a toxin sponge.</title>
        <authorList>
            <person name="Dahlstrom K.M."/>
            <person name="Newman D.K."/>
        </authorList>
    </citation>
    <scope>NUCLEOTIDE SEQUENCE [LARGE SCALE GENOMIC DNA]</scope>
    <source>
        <strain evidence="2 3">Pe01</strain>
    </source>
</reference>
<protein>
    <submittedName>
        <fullName evidence="2">Uncharacterized protein</fullName>
    </submittedName>
</protein>
<dbReference type="RefSeq" id="WP_219799806.1">
    <property type="nucleotide sequence ID" value="NZ_CP080095.1"/>
</dbReference>